<dbReference type="STRING" id="1285928.SAMN04487894_1277"/>
<organism evidence="1 2">
    <name type="scientific">Niabella drilacis (strain DSM 25811 / CCM 8410 / CCUG 62505 / LMG 26954 / E90)</name>
    <dbReference type="NCBI Taxonomy" id="1285928"/>
    <lineage>
        <taxon>Bacteria</taxon>
        <taxon>Pseudomonadati</taxon>
        <taxon>Bacteroidota</taxon>
        <taxon>Chitinophagia</taxon>
        <taxon>Chitinophagales</taxon>
        <taxon>Chitinophagaceae</taxon>
        <taxon>Niabella</taxon>
    </lineage>
</organism>
<dbReference type="OrthoDB" id="1097608at2"/>
<name>A0A1G7B465_NIADE</name>
<dbReference type="AlphaFoldDB" id="A0A1G7B465"/>
<dbReference type="SUPFAM" id="SSF82153">
    <property type="entry name" value="FAS1 domain"/>
    <property type="match status" value="1"/>
</dbReference>
<evidence type="ECO:0008006" key="3">
    <source>
        <dbReference type="Google" id="ProtNLM"/>
    </source>
</evidence>
<sequence>MIEMRNILTRYYLVLAALLVLGGSCKKDYYRDTGTLSPEFNGTVLEYLRSRPHYFDSTIKIIKMAGMENVFNTETITFYAPMDSTVRATLETVNGILGFQGKPPVTRMEQIKPAVWKKYLCRYLFKGAKSMNDYPQLDPQNLSAFSGQVYSSYDGQLMNAGVIQMSAGGVKYAGYRYLQLAYIPSEAAARDYFSWRKVDVASVNIKPTNGYVHALSSYASDAYNDNNSDDLVVYNLAFFGFDPFNFYLDAVNAGIE</sequence>
<evidence type="ECO:0000313" key="2">
    <source>
        <dbReference type="Proteomes" id="UP000198757"/>
    </source>
</evidence>
<protein>
    <recommendedName>
        <fullName evidence="3">Fasciclin domain-containing protein</fullName>
    </recommendedName>
</protein>
<dbReference type="InterPro" id="IPR036378">
    <property type="entry name" value="FAS1_dom_sf"/>
</dbReference>
<dbReference type="PROSITE" id="PS51257">
    <property type="entry name" value="PROKAR_LIPOPROTEIN"/>
    <property type="match status" value="1"/>
</dbReference>
<keyword evidence="2" id="KW-1185">Reference proteome</keyword>
<dbReference type="RefSeq" id="WP_090393442.1">
    <property type="nucleotide sequence ID" value="NZ_FMZO01000027.1"/>
</dbReference>
<accession>A0A1G7B465</accession>
<reference evidence="2" key="1">
    <citation type="submission" date="2016-10" db="EMBL/GenBank/DDBJ databases">
        <authorList>
            <person name="Varghese N."/>
            <person name="Submissions S."/>
        </authorList>
    </citation>
    <scope>NUCLEOTIDE SEQUENCE [LARGE SCALE GENOMIC DNA]</scope>
    <source>
        <strain evidence="2">DSM 25811 / CCM 8410 / LMG 26954 / E90</strain>
    </source>
</reference>
<evidence type="ECO:0000313" key="1">
    <source>
        <dbReference type="EMBL" id="SDE21700.1"/>
    </source>
</evidence>
<gene>
    <name evidence="1" type="ORF">SAMN04487894_1277</name>
</gene>
<proteinExistence type="predicted"/>
<dbReference type="EMBL" id="FMZO01000027">
    <property type="protein sequence ID" value="SDE21700.1"/>
    <property type="molecule type" value="Genomic_DNA"/>
</dbReference>
<dbReference type="Proteomes" id="UP000198757">
    <property type="component" value="Unassembled WGS sequence"/>
</dbReference>